<dbReference type="Proteomes" id="UP000002011">
    <property type="component" value="Chromosome"/>
</dbReference>
<protein>
    <submittedName>
        <fullName evidence="1">Uncharacterized protein</fullName>
    </submittedName>
</protein>
<gene>
    <name evidence="1" type="ordered locus">Dfer_0956</name>
</gene>
<sequence length="89" mass="10422">MSIKYAAGPPGLFEQLFQYRFLVRHPSLSFAKFGPSKKVYIYCKQITALRLENDRQEVREEILLFLRRSLNNIRLPVPLCGFADNTCRQ</sequence>
<evidence type="ECO:0000313" key="1">
    <source>
        <dbReference type="EMBL" id="ACT92207.1"/>
    </source>
</evidence>
<reference evidence="1 2" key="1">
    <citation type="journal article" date="2009" name="Stand. Genomic Sci.">
        <title>Complete genome sequence of Dyadobacter fermentans type strain (NS114).</title>
        <authorList>
            <person name="Lang E."/>
            <person name="Lapidus A."/>
            <person name="Chertkov O."/>
            <person name="Brettin T."/>
            <person name="Detter J.C."/>
            <person name="Han C."/>
            <person name="Copeland A."/>
            <person name="Glavina Del Rio T."/>
            <person name="Nolan M."/>
            <person name="Chen F."/>
            <person name="Lucas S."/>
            <person name="Tice H."/>
            <person name="Cheng J.F."/>
            <person name="Land M."/>
            <person name="Hauser L."/>
            <person name="Chang Y.J."/>
            <person name="Jeffries C.D."/>
            <person name="Kopitz M."/>
            <person name="Bruce D."/>
            <person name="Goodwin L."/>
            <person name="Pitluck S."/>
            <person name="Ovchinnikova G."/>
            <person name="Pati A."/>
            <person name="Ivanova N."/>
            <person name="Mavrommatis K."/>
            <person name="Chen A."/>
            <person name="Palaniappan K."/>
            <person name="Chain P."/>
            <person name="Bristow J."/>
            <person name="Eisen J.A."/>
            <person name="Markowitz V."/>
            <person name="Hugenholtz P."/>
            <person name="Goker M."/>
            <person name="Rohde M."/>
            <person name="Kyrpides N.C."/>
            <person name="Klenk H.P."/>
        </authorList>
    </citation>
    <scope>NUCLEOTIDE SEQUENCE [LARGE SCALE GENOMIC DNA]</scope>
    <source>
        <strain evidence="2">ATCC 700827 / DSM 18053 / CIP 107007 / KCTC 52180 / NS114</strain>
    </source>
</reference>
<name>C6W3A3_DYAFD</name>
<organism evidence="1 2">
    <name type="scientific">Dyadobacter fermentans (strain ATCC 700827 / DSM 18053 / CIP 107007 / KCTC 52180 / NS114)</name>
    <dbReference type="NCBI Taxonomy" id="471854"/>
    <lineage>
        <taxon>Bacteria</taxon>
        <taxon>Pseudomonadati</taxon>
        <taxon>Bacteroidota</taxon>
        <taxon>Cytophagia</taxon>
        <taxon>Cytophagales</taxon>
        <taxon>Spirosomataceae</taxon>
        <taxon>Dyadobacter</taxon>
    </lineage>
</organism>
<accession>C6W3A3</accession>
<dbReference type="HOGENOM" id="CLU_2449892_0_0_10"/>
<dbReference type="RefSeq" id="WP_015810461.1">
    <property type="nucleotide sequence ID" value="NC_013037.1"/>
</dbReference>
<keyword evidence="2" id="KW-1185">Reference proteome</keyword>
<dbReference type="KEGG" id="dfe:Dfer_0956"/>
<proteinExistence type="predicted"/>
<dbReference type="AlphaFoldDB" id="C6W3A3"/>
<dbReference type="EMBL" id="CP001619">
    <property type="protein sequence ID" value="ACT92207.1"/>
    <property type="molecule type" value="Genomic_DNA"/>
</dbReference>
<evidence type="ECO:0000313" key="2">
    <source>
        <dbReference type="Proteomes" id="UP000002011"/>
    </source>
</evidence>